<proteinExistence type="predicted"/>
<protein>
    <submittedName>
        <fullName evidence="1">Uncharacterized protein</fullName>
    </submittedName>
</protein>
<reference evidence="1 2" key="1">
    <citation type="journal article" date="2020" name="Nat. Commun.">
        <title>Genome of Tripterygium wilfordii and identification of cytochrome P450 involved in triptolide biosynthesis.</title>
        <authorList>
            <person name="Tu L."/>
            <person name="Su P."/>
            <person name="Zhang Z."/>
            <person name="Gao L."/>
            <person name="Wang J."/>
            <person name="Hu T."/>
            <person name="Zhou J."/>
            <person name="Zhang Y."/>
            <person name="Zhao Y."/>
            <person name="Liu Y."/>
            <person name="Song Y."/>
            <person name="Tong Y."/>
            <person name="Lu Y."/>
            <person name="Yang J."/>
            <person name="Xu C."/>
            <person name="Jia M."/>
            <person name="Peters R.J."/>
            <person name="Huang L."/>
            <person name="Gao W."/>
        </authorList>
    </citation>
    <scope>NUCLEOTIDE SEQUENCE [LARGE SCALE GENOMIC DNA]</scope>
    <source>
        <strain evidence="2">cv. XIE 37</strain>
        <tissue evidence="1">Leaf</tissue>
    </source>
</reference>
<keyword evidence="2" id="KW-1185">Reference proteome</keyword>
<dbReference type="Proteomes" id="UP000593562">
    <property type="component" value="Unassembled WGS sequence"/>
</dbReference>
<comment type="caution">
    <text evidence="1">The sequence shown here is derived from an EMBL/GenBank/DDBJ whole genome shotgun (WGS) entry which is preliminary data.</text>
</comment>
<dbReference type="EMBL" id="JAAARO010000020">
    <property type="protein sequence ID" value="KAF5729893.1"/>
    <property type="molecule type" value="Genomic_DNA"/>
</dbReference>
<name>A0A7J7C6W7_TRIWF</name>
<sequence>MATIATTSLCATKPRFAAPKTGIQNRKPANCCVRTLRDLKRVAGLLSSGLAVAFVGNASAVVLPSLDQLNEPANALSLPTWAIHVSSVVE</sequence>
<accession>A0A7J7C6W7</accession>
<organism evidence="1 2">
    <name type="scientific">Tripterygium wilfordii</name>
    <name type="common">Thunder God vine</name>
    <dbReference type="NCBI Taxonomy" id="458696"/>
    <lineage>
        <taxon>Eukaryota</taxon>
        <taxon>Viridiplantae</taxon>
        <taxon>Streptophyta</taxon>
        <taxon>Embryophyta</taxon>
        <taxon>Tracheophyta</taxon>
        <taxon>Spermatophyta</taxon>
        <taxon>Magnoliopsida</taxon>
        <taxon>eudicotyledons</taxon>
        <taxon>Gunneridae</taxon>
        <taxon>Pentapetalae</taxon>
        <taxon>rosids</taxon>
        <taxon>fabids</taxon>
        <taxon>Celastrales</taxon>
        <taxon>Celastraceae</taxon>
        <taxon>Tripterygium</taxon>
    </lineage>
</organism>
<evidence type="ECO:0000313" key="1">
    <source>
        <dbReference type="EMBL" id="KAF5729893.1"/>
    </source>
</evidence>
<evidence type="ECO:0000313" key="2">
    <source>
        <dbReference type="Proteomes" id="UP000593562"/>
    </source>
</evidence>
<dbReference type="AlphaFoldDB" id="A0A7J7C6W7"/>
<dbReference type="InParanoid" id="A0A7J7C6W7"/>
<gene>
    <name evidence="1" type="ORF">HS088_TW20G00259</name>
</gene>